<dbReference type="OrthoDB" id="5640599at2"/>
<name>A0A0W0R6L6_LEGBO</name>
<dbReference type="PATRIC" id="fig|447.4.peg.3878"/>
<evidence type="ECO:0000313" key="2">
    <source>
        <dbReference type="Proteomes" id="UP000054695"/>
    </source>
</evidence>
<reference evidence="1 2" key="1">
    <citation type="submission" date="2015-11" db="EMBL/GenBank/DDBJ databases">
        <title>Genomic analysis of 38 Legionella species identifies large and diverse effector repertoires.</title>
        <authorList>
            <person name="Burstein D."/>
            <person name="Amaro F."/>
            <person name="Zusman T."/>
            <person name="Lifshitz Z."/>
            <person name="Cohen O."/>
            <person name="Gilbert J.A."/>
            <person name="Pupko T."/>
            <person name="Shuman H.A."/>
            <person name="Segal G."/>
        </authorList>
    </citation>
    <scope>NUCLEOTIDE SEQUENCE [LARGE SCALE GENOMIC DNA]</scope>
    <source>
        <strain evidence="1 2">WIGA</strain>
    </source>
</reference>
<proteinExistence type="predicted"/>
<accession>A0A0W0R6L6</accession>
<keyword evidence="2" id="KW-1185">Reference proteome</keyword>
<dbReference type="Proteomes" id="UP000054695">
    <property type="component" value="Unassembled WGS sequence"/>
</dbReference>
<gene>
    <name evidence="1" type="ORF">Lboz_3614</name>
</gene>
<protein>
    <submittedName>
        <fullName evidence="1">Uncharacterized protein</fullName>
    </submittedName>
</protein>
<comment type="caution">
    <text evidence="1">The sequence shown here is derived from an EMBL/GenBank/DDBJ whole genome shotgun (WGS) entry which is preliminary data.</text>
</comment>
<sequence length="71" mass="7826">MFLSTVKNLYEARVKIGNHIISKIRGIKADALKVYLSVQCDLESSGAKGELIDLGTGKIIYACRKQTIVDK</sequence>
<evidence type="ECO:0000313" key="1">
    <source>
        <dbReference type="EMBL" id="KTC66719.1"/>
    </source>
</evidence>
<dbReference type="AlphaFoldDB" id="A0A0W0R6L6"/>
<dbReference type="RefSeq" id="WP_058461098.1">
    <property type="nucleotide sequence ID" value="NZ_CAAAIY010000020.1"/>
</dbReference>
<organism evidence="1 2">
    <name type="scientific">Legionella bozemanae</name>
    <name type="common">Fluoribacter bozemanae</name>
    <dbReference type="NCBI Taxonomy" id="447"/>
    <lineage>
        <taxon>Bacteria</taxon>
        <taxon>Pseudomonadati</taxon>
        <taxon>Pseudomonadota</taxon>
        <taxon>Gammaproteobacteria</taxon>
        <taxon>Legionellales</taxon>
        <taxon>Legionellaceae</taxon>
        <taxon>Legionella</taxon>
    </lineage>
</organism>
<dbReference type="EMBL" id="LNXU01000060">
    <property type="protein sequence ID" value="KTC66719.1"/>
    <property type="molecule type" value="Genomic_DNA"/>
</dbReference>